<keyword evidence="3" id="KW-1185">Reference proteome</keyword>
<accession>A0ABX8V4F6</accession>
<dbReference type="Proteomes" id="UP000826014">
    <property type="component" value="Chromosome"/>
</dbReference>
<evidence type="ECO:0000313" key="3">
    <source>
        <dbReference type="Proteomes" id="UP000826014"/>
    </source>
</evidence>
<sequence>MVSILRLVGPALIFPFCSKTFTCSNTLACHFLYCLTYDTQAIAFKYFFPETPDPFLQPPTLLSSFVPTKFKVLNSCLATGVSFLILNQIRELALAKVLIKYRLYMIGVPFVSFALLISICIISILVYRIIKPYLYRI</sequence>
<evidence type="ECO:0000256" key="1">
    <source>
        <dbReference type="SAM" id="Phobius"/>
    </source>
</evidence>
<evidence type="ECO:0000313" key="2">
    <source>
        <dbReference type="EMBL" id="QYF48350.1"/>
    </source>
</evidence>
<dbReference type="EMBL" id="CP075587">
    <property type="protein sequence ID" value="QYF48350.1"/>
    <property type="molecule type" value="Genomic_DNA"/>
</dbReference>
<proteinExistence type="predicted"/>
<gene>
    <name evidence="2" type="ORF">RHABOEDO_000489</name>
</gene>
<keyword evidence="1" id="KW-0472">Membrane</keyword>
<name>A0ABX8V4F6_9BACT</name>
<keyword evidence="1" id="KW-1133">Transmembrane helix</keyword>
<organism evidence="2 3">
    <name type="scientific">Candidatus Rhabdochlamydia oedothoracis</name>
    <dbReference type="NCBI Taxonomy" id="2720720"/>
    <lineage>
        <taxon>Bacteria</taxon>
        <taxon>Pseudomonadati</taxon>
        <taxon>Chlamydiota</taxon>
        <taxon>Chlamydiia</taxon>
        <taxon>Parachlamydiales</taxon>
        <taxon>Candidatus Rhabdochlamydiaceae</taxon>
        <taxon>Candidatus Rhabdochlamydia</taxon>
    </lineage>
</organism>
<reference evidence="2 3" key="1">
    <citation type="journal article" date="2022" name="bioRxiv">
        <title>Ecology and evolution of chlamydial symbionts of arthropods.</title>
        <authorList>
            <person name="Halter T."/>
            <person name="Koestlbacher S."/>
            <person name="Collingro A."/>
            <person name="Sixt B.S."/>
            <person name="Toenshoff E.R."/>
            <person name="Hendrickx F."/>
            <person name="Kostanjsek R."/>
            <person name="Horn M."/>
        </authorList>
    </citation>
    <scope>NUCLEOTIDE SEQUENCE [LARGE SCALE GENOMIC DNA]</scope>
    <source>
        <strain evidence="2">W744xW776</strain>
    </source>
</reference>
<feature type="transmembrane region" description="Helical" evidence="1">
    <location>
        <begin position="101"/>
        <end position="127"/>
    </location>
</feature>
<keyword evidence="1" id="KW-0812">Transmembrane</keyword>
<protein>
    <submittedName>
        <fullName evidence="2">Uncharacterized protein</fullName>
    </submittedName>
</protein>